<dbReference type="GO" id="GO:0003700">
    <property type="term" value="F:DNA-binding transcription factor activity"/>
    <property type="evidence" value="ECO:0007669"/>
    <property type="project" value="InterPro"/>
</dbReference>
<evidence type="ECO:0000313" key="2">
    <source>
        <dbReference type="EMBL" id="SHJ52085.1"/>
    </source>
</evidence>
<dbReference type="InterPro" id="IPR039422">
    <property type="entry name" value="MarR/SlyA-like"/>
</dbReference>
<dbReference type="RefSeq" id="WP_110941403.1">
    <property type="nucleotide sequence ID" value="NZ_FQZV01000028.1"/>
</dbReference>
<proteinExistence type="predicted"/>
<keyword evidence="2" id="KW-0238">DNA-binding</keyword>
<dbReference type="PROSITE" id="PS50995">
    <property type="entry name" value="HTH_MARR_2"/>
    <property type="match status" value="1"/>
</dbReference>
<accession>A0A1M6JZH4</accession>
<dbReference type="OrthoDB" id="9790052at2"/>
<dbReference type="Proteomes" id="UP000184536">
    <property type="component" value="Unassembled WGS sequence"/>
</dbReference>
<feature type="domain" description="HTH marR-type" evidence="1">
    <location>
        <begin position="10"/>
        <end position="142"/>
    </location>
</feature>
<name>A0A1M6JZH4_9FIRM</name>
<dbReference type="InterPro" id="IPR036388">
    <property type="entry name" value="WH-like_DNA-bd_sf"/>
</dbReference>
<keyword evidence="3" id="KW-1185">Reference proteome</keyword>
<dbReference type="EMBL" id="FQZV01000028">
    <property type="protein sequence ID" value="SHJ52085.1"/>
    <property type="molecule type" value="Genomic_DNA"/>
</dbReference>
<protein>
    <submittedName>
        <fullName evidence="2">DNA-binding transcriptional regulator, MarR family</fullName>
    </submittedName>
</protein>
<dbReference type="STRING" id="1121919.SAMN02745975_02278"/>
<dbReference type="PANTHER" id="PTHR33164:SF99">
    <property type="entry name" value="MARR FAMILY REGULATORY PROTEIN"/>
    <property type="match status" value="1"/>
</dbReference>
<dbReference type="InterPro" id="IPR000835">
    <property type="entry name" value="HTH_MarR-typ"/>
</dbReference>
<dbReference type="PRINTS" id="PR00598">
    <property type="entry name" value="HTHMARR"/>
</dbReference>
<dbReference type="GO" id="GO:0003677">
    <property type="term" value="F:DNA binding"/>
    <property type="evidence" value="ECO:0007669"/>
    <property type="project" value="UniProtKB-KW"/>
</dbReference>
<dbReference type="GO" id="GO:0006950">
    <property type="term" value="P:response to stress"/>
    <property type="evidence" value="ECO:0007669"/>
    <property type="project" value="TreeGrafter"/>
</dbReference>
<evidence type="ECO:0000313" key="3">
    <source>
        <dbReference type="Proteomes" id="UP000184536"/>
    </source>
</evidence>
<dbReference type="SUPFAM" id="SSF46785">
    <property type="entry name" value="Winged helix' DNA-binding domain"/>
    <property type="match status" value="1"/>
</dbReference>
<gene>
    <name evidence="2" type="ORF">SAMN02745975_02278</name>
</gene>
<dbReference type="PANTHER" id="PTHR33164">
    <property type="entry name" value="TRANSCRIPTIONAL REGULATOR, MARR FAMILY"/>
    <property type="match status" value="1"/>
</dbReference>
<dbReference type="Gene3D" id="1.10.10.10">
    <property type="entry name" value="Winged helix-like DNA-binding domain superfamily/Winged helix DNA-binding domain"/>
    <property type="match status" value="1"/>
</dbReference>
<dbReference type="InterPro" id="IPR036390">
    <property type="entry name" value="WH_DNA-bd_sf"/>
</dbReference>
<organism evidence="2 3">
    <name type="scientific">Geosporobacter subterraneus DSM 17957</name>
    <dbReference type="NCBI Taxonomy" id="1121919"/>
    <lineage>
        <taxon>Bacteria</taxon>
        <taxon>Bacillati</taxon>
        <taxon>Bacillota</taxon>
        <taxon>Clostridia</taxon>
        <taxon>Peptostreptococcales</taxon>
        <taxon>Thermotaleaceae</taxon>
        <taxon>Geosporobacter</taxon>
    </lineage>
</organism>
<sequence length="154" mass="18080">MKKENFSVEIVELERLLRWVSTSIKRKGREILSDFEITPPQFEALLYMIKEGELTISELSNKMFLACSTITDLVDRMEKNQLVERVRDSRDRRVVRIRVLEKGDKLIDEVLDARRAYLQEALSDINTEHKQMIIEALNAIHQRTGAECEFLIKE</sequence>
<dbReference type="AlphaFoldDB" id="A0A1M6JZH4"/>
<reference evidence="3" key="1">
    <citation type="submission" date="2016-11" db="EMBL/GenBank/DDBJ databases">
        <authorList>
            <person name="Varghese N."/>
            <person name="Submissions S."/>
        </authorList>
    </citation>
    <scope>NUCLEOTIDE SEQUENCE [LARGE SCALE GENOMIC DNA]</scope>
    <source>
        <strain evidence="3">DSM 17957</strain>
    </source>
</reference>
<evidence type="ECO:0000259" key="1">
    <source>
        <dbReference type="PROSITE" id="PS50995"/>
    </source>
</evidence>
<dbReference type="Pfam" id="PF01047">
    <property type="entry name" value="MarR"/>
    <property type="match status" value="1"/>
</dbReference>
<dbReference type="SMART" id="SM00347">
    <property type="entry name" value="HTH_MARR"/>
    <property type="match status" value="1"/>
</dbReference>